<comment type="caution">
    <text evidence="2">The sequence shown here is derived from an EMBL/GenBank/DDBJ whole genome shotgun (WGS) entry which is preliminary data.</text>
</comment>
<reference evidence="2" key="1">
    <citation type="journal article" date="2014" name="Int. J. Syst. Evol. Microbiol.">
        <title>Complete genome sequence of Corynebacterium casei LMG S-19264T (=DSM 44701T), isolated from a smear-ripened cheese.</title>
        <authorList>
            <consortium name="US DOE Joint Genome Institute (JGI-PGF)"/>
            <person name="Walter F."/>
            <person name="Albersmeier A."/>
            <person name="Kalinowski J."/>
            <person name="Ruckert C."/>
        </authorList>
    </citation>
    <scope>NUCLEOTIDE SEQUENCE</scope>
    <source>
        <strain evidence="2">CGMCC 1.15880</strain>
    </source>
</reference>
<proteinExistence type="predicted"/>
<dbReference type="Proteomes" id="UP000628017">
    <property type="component" value="Unassembled WGS sequence"/>
</dbReference>
<evidence type="ECO:0000313" key="2">
    <source>
        <dbReference type="EMBL" id="GGA11418.1"/>
    </source>
</evidence>
<keyword evidence="3" id="KW-1185">Reference proteome</keyword>
<gene>
    <name evidence="2" type="ORF">GCM10011498_09530</name>
</gene>
<feature type="transmembrane region" description="Helical" evidence="1">
    <location>
        <begin position="82"/>
        <end position="105"/>
    </location>
</feature>
<feature type="transmembrane region" description="Helical" evidence="1">
    <location>
        <begin position="43"/>
        <end position="62"/>
    </location>
</feature>
<protein>
    <submittedName>
        <fullName evidence="2">Uncharacterized protein</fullName>
    </submittedName>
</protein>
<keyword evidence="1" id="KW-0472">Membrane</keyword>
<organism evidence="2 3">
    <name type="scientific">Neptunicoccus cionae</name>
    <dbReference type="NCBI Taxonomy" id="2035344"/>
    <lineage>
        <taxon>Bacteria</taxon>
        <taxon>Pseudomonadati</taxon>
        <taxon>Pseudomonadota</taxon>
        <taxon>Alphaproteobacteria</taxon>
        <taxon>Rhodobacterales</taxon>
        <taxon>Paracoccaceae</taxon>
        <taxon>Neptunicoccus</taxon>
    </lineage>
</organism>
<evidence type="ECO:0000313" key="3">
    <source>
        <dbReference type="Proteomes" id="UP000628017"/>
    </source>
</evidence>
<feature type="transmembrane region" description="Helical" evidence="1">
    <location>
        <begin position="12"/>
        <end position="31"/>
    </location>
</feature>
<reference evidence="2" key="2">
    <citation type="submission" date="2020-09" db="EMBL/GenBank/DDBJ databases">
        <authorList>
            <person name="Sun Q."/>
            <person name="Zhou Y."/>
        </authorList>
    </citation>
    <scope>NUCLEOTIDE SEQUENCE</scope>
    <source>
        <strain evidence="2">CGMCC 1.15880</strain>
    </source>
</reference>
<evidence type="ECO:0000256" key="1">
    <source>
        <dbReference type="SAM" id="Phobius"/>
    </source>
</evidence>
<accession>A0A916QTW5</accession>
<sequence>MSEVGMSLFFRYYAFFALSLMLPVFVLLPWGDESNPLNLLIRLMLLPSYCCAVIVILVGLVPGRLGEAMRTATTESEELEAWLAPIFTITAFLWAGLHLIGVLVLKEFNDSYPLVYLCLGLSALALAGWIGSIAYRSVGQQTVAAL</sequence>
<feature type="transmembrane region" description="Helical" evidence="1">
    <location>
        <begin position="114"/>
        <end position="135"/>
    </location>
</feature>
<name>A0A916QTW5_9RHOB</name>
<dbReference type="EMBL" id="BMKA01000001">
    <property type="protein sequence ID" value="GGA11418.1"/>
    <property type="molecule type" value="Genomic_DNA"/>
</dbReference>
<dbReference type="AlphaFoldDB" id="A0A916QTW5"/>
<keyword evidence="1" id="KW-0812">Transmembrane</keyword>
<keyword evidence="1" id="KW-1133">Transmembrane helix</keyword>